<dbReference type="Gene3D" id="2.30.110.10">
    <property type="entry name" value="Electron Transport, Fmn-binding Protein, Chain A"/>
    <property type="match status" value="1"/>
</dbReference>
<gene>
    <name evidence="3" type="ORF">M421DRAFT_4784</name>
</gene>
<dbReference type="PANTHER" id="PTHR30466:SF1">
    <property type="entry name" value="FMN REDUCTASE (NADH) RUTF"/>
    <property type="match status" value="1"/>
</dbReference>
<keyword evidence="4" id="KW-1185">Reference proteome</keyword>
<dbReference type="GeneID" id="54352396"/>
<dbReference type="Proteomes" id="UP000800082">
    <property type="component" value="Unassembled WGS sequence"/>
</dbReference>
<evidence type="ECO:0000259" key="2">
    <source>
        <dbReference type="SMART" id="SM00903"/>
    </source>
</evidence>
<dbReference type="AlphaFoldDB" id="A0A6A5RME7"/>
<dbReference type="PANTHER" id="PTHR30466">
    <property type="entry name" value="FLAVIN REDUCTASE"/>
    <property type="match status" value="1"/>
</dbReference>
<proteinExistence type="predicted"/>
<organism evidence="3 4">
    <name type="scientific">Didymella exigua CBS 183.55</name>
    <dbReference type="NCBI Taxonomy" id="1150837"/>
    <lineage>
        <taxon>Eukaryota</taxon>
        <taxon>Fungi</taxon>
        <taxon>Dikarya</taxon>
        <taxon>Ascomycota</taxon>
        <taxon>Pezizomycotina</taxon>
        <taxon>Dothideomycetes</taxon>
        <taxon>Pleosporomycetidae</taxon>
        <taxon>Pleosporales</taxon>
        <taxon>Pleosporineae</taxon>
        <taxon>Didymellaceae</taxon>
        <taxon>Didymella</taxon>
    </lineage>
</organism>
<dbReference type="SUPFAM" id="SSF50475">
    <property type="entry name" value="FMN-binding split barrel"/>
    <property type="match status" value="1"/>
</dbReference>
<dbReference type="RefSeq" id="XP_033449210.1">
    <property type="nucleotide sequence ID" value="XM_033594728.1"/>
</dbReference>
<dbReference type="EMBL" id="ML978967">
    <property type="protein sequence ID" value="KAF1928962.1"/>
    <property type="molecule type" value="Genomic_DNA"/>
</dbReference>
<evidence type="ECO:0000313" key="3">
    <source>
        <dbReference type="EMBL" id="KAF1928962.1"/>
    </source>
</evidence>
<dbReference type="Pfam" id="PF01613">
    <property type="entry name" value="Flavin_Reduct"/>
    <property type="match status" value="1"/>
</dbReference>
<dbReference type="GO" id="GO:0010181">
    <property type="term" value="F:FMN binding"/>
    <property type="evidence" value="ECO:0007669"/>
    <property type="project" value="InterPro"/>
</dbReference>
<dbReference type="InterPro" id="IPR002563">
    <property type="entry name" value="Flavin_Rdtase-like_dom"/>
</dbReference>
<sequence>MAHAQRPASRFFAAFYQWSRHTQRPSPCAPSPRYIRLPRQPAIAASLRTYHATNWRLNKGQSTHGFVQELESMATAGEENNQASDQFPPRSNDLTQLKEDVRSLMRMVPASVAVVTVSHVDPETEESVPMGIAVSSLNTVTLDPPTVSFNIKEPSRTLNAIRDAHGSFRVHFLASDSEGLQIIEHFCRGNHPDAYRERLKNLHVEFPPAQDGPNIIAASAPRLRSSGVRAAFECTLTHELPVADHVILVAHIKSIETGDVRIPTMAYANGSYQRLDKEGLIKRH</sequence>
<dbReference type="OrthoDB" id="2015405at2759"/>
<dbReference type="InterPro" id="IPR012349">
    <property type="entry name" value="Split_barrel_FMN-bd"/>
</dbReference>
<evidence type="ECO:0000256" key="1">
    <source>
        <dbReference type="ARBA" id="ARBA00023002"/>
    </source>
</evidence>
<reference evidence="3" key="1">
    <citation type="journal article" date="2020" name="Stud. Mycol.">
        <title>101 Dothideomycetes genomes: a test case for predicting lifestyles and emergence of pathogens.</title>
        <authorList>
            <person name="Haridas S."/>
            <person name="Albert R."/>
            <person name="Binder M."/>
            <person name="Bloem J."/>
            <person name="Labutti K."/>
            <person name="Salamov A."/>
            <person name="Andreopoulos B."/>
            <person name="Baker S."/>
            <person name="Barry K."/>
            <person name="Bills G."/>
            <person name="Bluhm B."/>
            <person name="Cannon C."/>
            <person name="Castanera R."/>
            <person name="Culley D."/>
            <person name="Daum C."/>
            <person name="Ezra D."/>
            <person name="Gonzalez J."/>
            <person name="Henrissat B."/>
            <person name="Kuo A."/>
            <person name="Liang C."/>
            <person name="Lipzen A."/>
            <person name="Lutzoni F."/>
            <person name="Magnuson J."/>
            <person name="Mondo S."/>
            <person name="Nolan M."/>
            <person name="Ohm R."/>
            <person name="Pangilinan J."/>
            <person name="Park H.-J."/>
            <person name="Ramirez L."/>
            <person name="Alfaro M."/>
            <person name="Sun H."/>
            <person name="Tritt A."/>
            <person name="Yoshinaga Y."/>
            <person name="Zwiers L.-H."/>
            <person name="Turgeon B."/>
            <person name="Goodwin S."/>
            <person name="Spatafora J."/>
            <person name="Crous P."/>
            <person name="Grigoriev I."/>
        </authorList>
    </citation>
    <scope>NUCLEOTIDE SEQUENCE</scope>
    <source>
        <strain evidence="3">CBS 183.55</strain>
    </source>
</reference>
<protein>
    <recommendedName>
        <fullName evidence="2">Flavin reductase like domain-containing protein</fullName>
    </recommendedName>
</protein>
<feature type="domain" description="Flavin reductase like" evidence="2">
    <location>
        <begin position="105"/>
        <end position="274"/>
    </location>
</feature>
<evidence type="ECO:0000313" key="4">
    <source>
        <dbReference type="Proteomes" id="UP000800082"/>
    </source>
</evidence>
<dbReference type="InterPro" id="IPR050268">
    <property type="entry name" value="NADH-dep_flavin_reductase"/>
</dbReference>
<keyword evidence="1" id="KW-0560">Oxidoreductase</keyword>
<dbReference type="SMART" id="SM00903">
    <property type="entry name" value="Flavin_Reduct"/>
    <property type="match status" value="1"/>
</dbReference>
<dbReference type="GO" id="GO:0042602">
    <property type="term" value="F:riboflavin reductase (NADPH) activity"/>
    <property type="evidence" value="ECO:0007669"/>
    <property type="project" value="TreeGrafter"/>
</dbReference>
<accession>A0A6A5RME7</accession>
<name>A0A6A5RME7_9PLEO</name>